<protein>
    <submittedName>
        <fullName evidence="1">Uncharacterized protein</fullName>
    </submittedName>
</protein>
<dbReference type="HOGENOM" id="CLU_3220776_0_0_9"/>
<keyword evidence="2" id="KW-1185">Reference proteome</keyword>
<comment type="caution">
    <text evidence="1">The sequence shown here is derived from an EMBL/GenBank/DDBJ whole genome shotgun (WGS) entry which is preliminary data.</text>
</comment>
<sequence length="44" mass="5008">MAFEALWGRRRNKTTGIIAVRFDGISIFLSQMLATPDNRGHLVF</sequence>
<dbReference type="STRING" id="887929.HMP0721_1215"/>
<dbReference type="Proteomes" id="UP000004754">
    <property type="component" value="Unassembled WGS sequence"/>
</dbReference>
<dbReference type="EMBL" id="AEQN01000016">
    <property type="protein sequence ID" value="EFV01822.1"/>
    <property type="molecule type" value="Genomic_DNA"/>
</dbReference>
<organism evidence="1 2">
    <name type="scientific">Pseudoramibacter alactolyticus ATCC 23263</name>
    <dbReference type="NCBI Taxonomy" id="887929"/>
    <lineage>
        <taxon>Bacteria</taxon>
        <taxon>Bacillati</taxon>
        <taxon>Bacillota</taxon>
        <taxon>Clostridia</taxon>
        <taxon>Eubacteriales</taxon>
        <taxon>Eubacteriaceae</taxon>
        <taxon>Pseudoramibacter</taxon>
    </lineage>
</organism>
<accession>E6MGT2</accession>
<dbReference type="AlphaFoldDB" id="E6MGT2"/>
<name>E6MGT2_9FIRM</name>
<proteinExistence type="predicted"/>
<reference evidence="1 2" key="1">
    <citation type="submission" date="2010-12" db="EMBL/GenBank/DDBJ databases">
        <authorList>
            <person name="Muzny D."/>
            <person name="Qin X."/>
            <person name="Deng J."/>
            <person name="Jiang H."/>
            <person name="Liu Y."/>
            <person name="Qu J."/>
            <person name="Song X.-Z."/>
            <person name="Zhang L."/>
            <person name="Thornton R."/>
            <person name="Coyle M."/>
            <person name="Francisco L."/>
            <person name="Jackson L."/>
            <person name="Javaid M."/>
            <person name="Korchina V."/>
            <person name="Kovar C."/>
            <person name="Mata R."/>
            <person name="Mathew T."/>
            <person name="Ngo R."/>
            <person name="Nguyen L."/>
            <person name="Nguyen N."/>
            <person name="Okwuonu G."/>
            <person name="Ongeri F."/>
            <person name="Pham C."/>
            <person name="Simmons D."/>
            <person name="Wilczek-Boney K."/>
            <person name="Hale W."/>
            <person name="Jakkamsetti A."/>
            <person name="Pham P."/>
            <person name="Ruth R."/>
            <person name="San Lucas F."/>
            <person name="Warren J."/>
            <person name="Zhang J."/>
            <person name="Zhao Z."/>
            <person name="Zhou C."/>
            <person name="Zhu D."/>
            <person name="Lee S."/>
            <person name="Bess C."/>
            <person name="Blankenburg K."/>
            <person name="Forbes L."/>
            <person name="Fu Q."/>
            <person name="Gubbala S."/>
            <person name="Hirani K."/>
            <person name="Jayaseelan J.C."/>
            <person name="Lara F."/>
            <person name="Munidasa M."/>
            <person name="Palculict T."/>
            <person name="Patil S."/>
            <person name="Pu L.-L."/>
            <person name="Saada N."/>
            <person name="Tang L."/>
            <person name="Weissenberger G."/>
            <person name="Zhu Y."/>
            <person name="Hemphill L."/>
            <person name="Shang Y."/>
            <person name="Youmans B."/>
            <person name="Ayvaz T."/>
            <person name="Ross M."/>
            <person name="Santibanez J."/>
            <person name="Aqrawi P."/>
            <person name="Gross S."/>
            <person name="Joshi V."/>
            <person name="Fowler G."/>
            <person name="Nazareth L."/>
            <person name="Reid J."/>
            <person name="Worley K."/>
            <person name="Petrosino J."/>
            <person name="Highlander S."/>
            <person name="Gibbs R."/>
        </authorList>
    </citation>
    <scope>NUCLEOTIDE SEQUENCE [LARGE SCALE GENOMIC DNA]</scope>
    <source>
        <strain evidence="1 2">ATCC 23263</strain>
    </source>
</reference>
<evidence type="ECO:0000313" key="1">
    <source>
        <dbReference type="EMBL" id="EFV01822.1"/>
    </source>
</evidence>
<gene>
    <name evidence="1" type="ORF">HMP0721_1215</name>
</gene>
<evidence type="ECO:0000313" key="2">
    <source>
        <dbReference type="Proteomes" id="UP000004754"/>
    </source>
</evidence>